<dbReference type="RefSeq" id="WP_132276688.1">
    <property type="nucleotide sequence ID" value="NZ_JAOBST010000065.1"/>
</dbReference>
<keyword evidence="3" id="KW-1185">Reference proteome</keyword>
<dbReference type="Proteomes" id="UP000295710">
    <property type="component" value="Unassembled WGS sequence"/>
</dbReference>
<protein>
    <submittedName>
        <fullName evidence="2">DUF3810 domain-containing protein</fullName>
    </submittedName>
</protein>
<accession>A0A4R4FEH1</accession>
<reference evidence="2 3" key="1">
    <citation type="journal article" date="2016" name="Nat. Microbiol.">
        <title>The Mouse Intestinal Bacterial Collection (miBC) provides host-specific insight into cultured diversity and functional potential of the gut microbiota.</title>
        <authorList>
            <person name="Lagkouvardos I."/>
            <person name="Pukall R."/>
            <person name="Abt B."/>
            <person name="Foesel B.U."/>
            <person name="Meier-Kolthoff J.P."/>
            <person name="Kumar N."/>
            <person name="Bresciani A."/>
            <person name="Martinez I."/>
            <person name="Just S."/>
            <person name="Ziegler C."/>
            <person name="Brugiroux S."/>
            <person name="Garzetti D."/>
            <person name="Wenning M."/>
            <person name="Bui T.P."/>
            <person name="Wang J."/>
            <person name="Hugenholtz F."/>
            <person name="Plugge C.M."/>
            <person name="Peterson D.A."/>
            <person name="Hornef M.W."/>
            <person name="Baines J.F."/>
            <person name="Smidt H."/>
            <person name="Walter J."/>
            <person name="Kristiansen K."/>
            <person name="Nielsen H.B."/>
            <person name="Haller D."/>
            <person name="Overmann J."/>
            <person name="Stecher B."/>
            <person name="Clavel T."/>
        </authorList>
    </citation>
    <scope>NUCLEOTIDE SEQUENCE [LARGE SCALE GENOMIC DNA]</scope>
    <source>
        <strain evidence="2 3">DSM 28560</strain>
    </source>
</reference>
<feature type="transmembrane region" description="Helical" evidence="1">
    <location>
        <begin position="102"/>
        <end position="122"/>
    </location>
</feature>
<comment type="caution">
    <text evidence="2">The sequence shown here is derived from an EMBL/GenBank/DDBJ whole genome shotgun (WGS) entry which is preliminary data.</text>
</comment>
<dbReference type="Pfam" id="PF12725">
    <property type="entry name" value="DUF3810"/>
    <property type="match status" value="1"/>
</dbReference>
<keyword evidence="1" id="KW-0812">Transmembrane</keyword>
<sequence length="371" mass="41835">MEHNRKDGMRQKDGNMGRMTAGCICFAAGLLLLYMAKKVTGMADWYSRHIYSRLEGVLGRISGLFPFSLAEIGLYVLALTLALWAARTVLKILRRQDGRAAAAKLLTGYFLAAGILFLVYALNCGVNYERTSFSDSAGLQTREYTVAELKEVCIWLTDEVNAASGLARRNEDGVMALDKNETKGAVEAMEALGRTYPELSGYYPVPKGLLNSWILSVQSLTGIYSPFTIEANYNSAMTDYNIPFTACHELSHLKGFMQEQEANFIAWLACTSSERRDFQYSGKLMGWIYCMNLLHKEDYEAYQEVRARLSAEVEPDLQANHDYWEKYDGRIAEVANQVNDTYLKANGQEEGVESYDRMVDLIVAYYFARTD</sequence>
<feature type="transmembrane region" description="Helical" evidence="1">
    <location>
        <begin position="65"/>
        <end position="90"/>
    </location>
</feature>
<evidence type="ECO:0000256" key="1">
    <source>
        <dbReference type="SAM" id="Phobius"/>
    </source>
</evidence>
<dbReference type="EMBL" id="SMMX01000005">
    <property type="protein sequence ID" value="TDA22024.1"/>
    <property type="molecule type" value="Genomic_DNA"/>
</dbReference>
<dbReference type="AlphaFoldDB" id="A0A4R4FEH1"/>
<evidence type="ECO:0000313" key="2">
    <source>
        <dbReference type="EMBL" id="TDA22024.1"/>
    </source>
</evidence>
<gene>
    <name evidence="2" type="ORF">E1963_07130</name>
</gene>
<name>A0A4R4FEH1_9FIRM</name>
<keyword evidence="1" id="KW-1133">Transmembrane helix</keyword>
<proteinExistence type="predicted"/>
<evidence type="ECO:0000313" key="3">
    <source>
        <dbReference type="Proteomes" id="UP000295710"/>
    </source>
</evidence>
<keyword evidence="1" id="KW-0472">Membrane</keyword>
<organism evidence="2 3">
    <name type="scientific">Extibacter muris</name>
    <dbReference type="NCBI Taxonomy" id="1796622"/>
    <lineage>
        <taxon>Bacteria</taxon>
        <taxon>Bacillati</taxon>
        <taxon>Bacillota</taxon>
        <taxon>Clostridia</taxon>
        <taxon>Lachnospirales</taxon>
        <taxon>Lachnospiraceae</taxon>
        <taxon>Extibacter</taxon>
    </lineage>
</organism>
<dbReference type="InterPro" id="IPR024294">
    <property type="entry name" value="DUF3810"/>
</dbReference>